<dbReference type="SUPFAM" id="SSF53335">
    <property type="entry name" value="S-adenosyl-L-methionine-dependent methyltransferases"/>
    <property type="match status" value="1"/>
</dbReference>
<protein>
    <recommendedName>
        <fullName evidence="2">site-specific DNA-methyltransferase (adenine-specific)</fullName>
        <ecNumber evidence="2">2.1.1.72</ecNumber>
    </recommendedName>
</protein>
<dbReference type="EC" id="2.1.1.72" evidence="2"/>
<gene>
    <name evidence="7" type="ORF">IAC96_08670</name>
</gene>
<comment type="catalytic activity">
    <reaction evidence="6">
        <text>a 2'-deoxyadenosine in DNA + S-adenosyl-L-methionine = an N(6)-methyl-2'-deoxyadenosine in DNA + S-adenosyl-L-homocysteine + H(+)</text>
        <dbReference type="Rhea" id="RHEA:15197"/>
        <dbReference type="Rhea" id="RHEA-COMP:12418"/>
        <dbReference type="Rhea" id="RHEA-COMP:12419"/>
        <dbReference type="ChEBI" id="CHEBI:15378"/>
        <dbReference type="ChEBI" id="CHEBI:57856"/>
        <dbReference type="ChEBI" id="CHEBI:59789"/>
        <dbReference type="ChEBI" id="CHEBI:90615"/>
        <dbReference type="ChEBI" id="CHEBI:90616"/>
        <dbReference type="EC" id="2.1.1.72"/>
    </reaction>
</comment>
<keyword evidence="3 7" id="KW-0489">Methyltransferase</keyword>
<evidence type="ECO:0000256" key="1">
    <source>
        <dbReference type="ARBA" id="ARBA00006594"/>
    </source>
</evidence>
<reference evidence="7" key="2">
    <citation type="journal article" date="2021" name="PeerJ">
        <title>Extensive microbial diversity within the chicken gut microbiome revealed by metagenomics and culture.</title>
        <authorList>
            <person name="Gilroy R."/>
            <person name="Ravi A."/>
            <person name="Getino M."/>
            <person name="Pursley I."/>
            <person name="Horton D.L."/>
            <person name="Alikhan N.F."/>
            <person name="Baker D."/>
            <person name="Gharbi K."/>
            <person name="Hall N."/>
            <person name="Watson M."/>
            <person name="Adriaenssens E.M."/>
            <person name="Foster-Nyarko E."/>
            <person name="Jarju S."/>
            <person name="Secka A."/>
            <person name="Antonio M."/>
            <person name="Oren A."/>
            <person name="Chaudhuri R.R."/>
            <person name="La Ragione R."/>
            <person name="Hildebrand F."/>
            <person name="Pallen M.J."/>
        </authorList>
    </citation>
    <scope>NUCLEOTIDE SEQUENCE</scope>
    <source>
        <strain evidence="7">ChiW13-3771</strain>
    </source>
</reference>
<comment type="similarity">
    <text evidence="1">Belongs to the N(4)/N(6)-methyltransferase family.</text>
</comment>
<evidence type="ECO:0000313" key="8">
    <source>
        <dbReference type="Proteomes" id="UP000824201"/>
    </source>
</evidence>
<dbReference type="Pfam" id="PF02086">
    <property type="entry name" value="MethyltransfD12"/>
    <property type="match status" value="1"/>
</dbReference>
<proteinExistence type="inferred from homology"/>
<dbReference type="PRINTS" id="PR00505">
    <property type="entry name" value="D12N6MTFRASE"/>
</dbReference>
<dbReference type="GO" id="GO:0032259">
    <property type="term" value="P:methylation"/>
    <property type="evidence" value="ECO:0007669"/>
    <property type="project" value="UniProtKB-KW"/>
</dbReference>
<dbReference type="EMBL" id="DVHN01000109">
    <property type="protein sequence ID" value="HIR89007.1"/>
    <property type="molecule type" value="Genomic_DNA"/>
</dbReference>
<evidence type="ECO:0000313" key="7">
    <source>
        <dbReference type="EMBL" id="HIR89007.1"/>
    </source>
</evidence>
<evidence type="ECO:0000256" key="4">
    <source>
        <dbReference type="ARBA" id="ARBA00022679"/>
    </source>
</evidence>
<dbReference type="AlphaFoldDB" id="A0A9D1EES4"/>
<dbReference type="GO" id="GO:0043565">
    <property type="term" value="F:sequence-specific DNA binding"/>
    <property type="evidence" value="ECO:0007669"/>
    <property type="project" value="TreeGrafter"/>
</dbReference>
<dbReference type="Gene3D" id="1.10.1020.10">
    <property type="entry name" value="Adenine-specific Methyltransferase, Domain 2"/>
    <property type="match status" value="1"/>
</dbReference>
<evidence type="ECO:0000256" key="2">
    <source>
        <dbReference type="ARBA" id="ARBA00011900"/>
    </source>
</evidence>
<dbReference type="GO" id="GO:1904047">
    <property type="term" value="F:S-adenosyl-L-methionine binding"/>
    <property type="evidence" value="ECO:0007669"/>
    <property type="project" value="TreeGrafter"/>
</dbReference>
<keyword evidence="4" id="KW-0808">Transferase</keyword>
<evidence type="ECO:0000256" key="3">
    <source>
        <dbReference type="ARBA" id="ARBA00022603"/>
    </source>
</evidence>
<evidence type="ECO:0000256" key="5">
    <source>
        <dbReference type="ARBA" id="ARBA00022691"/>
    </source>
</evidence>
<dbReference type="Proteomes" id="UP000824201">
    <property type="component" value="Unassembled WGS sequence"/>
</dbReference>
<dbReference type="Gene3D" id="3.40.50.150">
    <property type="entry name" value="Vaccinia Virus protein VP39"/>
    <property type="match status" value="1"/>
</dbReference>
<dbReference type="InterPro" id="IPR023095">
    <property type="entry name" value="Ade_MeTrfase_dom_2"/>
</dbReference>
<dbReference type="GO" id="GO:0006298">
    <property type="term" value="P:mismatch repair"/>
    <property type="evidence" value="ECO:0007669"/>
    <property type="project" value="TreeGrafter"/>
</dbReference>
<organism evidence="7 8">
    <name type="scientific">Candidatus Fimimorpha faecalis</name>
    <dbReference type="NCBI Taxonomy" id="2840824"/>
    <lineage>
        <taxon>Bacteria</taxon>
        <taxon>Bacillati</taxon>
        <taxon>Bacillota</taxon>
        <taxon>Clostridia</taxon>
        <taxon>Eubacteriales</taxon>
        <taxon>Candidatus Fimimorpha</taxon>
    </lineage>
</organism>
<dbReference type="PANTHER" id="PTHR30481:SF4">
    <property type="entry name" value="SITE-SPECIFIC DNA-METHYLTRANSFERASE (ADENINE-SPECIFIC)"/>
    <property type="match status" value="1"/>
</dbReference>
<dbReference type="InterPro" id="IPR029063">
    <property type="entry name" value="SAM-dependent_MTases_sf"/>
</dbReference>
<dbReference type="GO" id="GO:0009007">
    <property type="term" value="F:site-specific DNA-methyltransferase (adenine-specific) activity"/>
    <property type="evidence" value="ECO:0007669"/>
    <property type="project" value="UniProtKB-EC"/>
</dbReference>
<name>A0A9D1EES4_9FIRM</name>
<keyword evidence="5" id="KW-0949">S-adenosyl-L-methionine</keyword>
<sequence length="213" mass="24860">MAGPVLLYPGGKYKIRDWICSFIPEHKIYIEPFCGGASIFFAKAPSELEILNDINGEICNFFRVLREEGEELAKQVFLTPYAREEYENSYLVSDKDSALERARKFCVRCHLSFAGGNHYKTGFRDARANNWNQLPETIIKSMYRIKQAQIESVSALDLIEKYQSPEVFFYLDPPYYFSNSGDKHKYLYQYILSSKEHETMLKIYEVSMQLSLF</sequence>
<dbReference type="InterPro" id="IPR012327">
    <property type="entry name" value="MeTrfase_D12"/>
</dbReference>
<dbReference type="PANTHER" id="PTHR30481">
    <property type="entry name" value="DNA ADENINE METHYLASE"/>
    <property type="match status" value="1"/>
</dbReference>
<accession>A0A9D1EES4</accession>
<evidence type="ECO:0000256" key="6">
    <source>
        <dbReference type="ARBA" id="ARBA00047942"/>
    </source>
</evidence>
<reference evidence="7" key="1">
    <citation type="submission" date="2020-10" db="EMBL/GenBank/DDBJ databases">
        <authorList>
            <person name="Gilroy R."/>
        </authorList>
    </citation>
    <scope>NUCLEOTIDE SEQUENCE</scope>
    <source>
        <strain evidence="7">ChiW13-3771</strain>
    </source>
</reference>
<dbReference type="GO" id="GO:0009307">
    <property type="term" value="P:DNA restriction-modification system"/>
    <property type="evidence" value="ECO:0007669"/>
    <property type="project" value="InterPro"/>
</dbReference>
<comment type="caution">
    <text evidence="7">The sequence shown here is derived from an EMBL/GenBank/DDBJ whole genome shotgun (WGS) entry which is preliminary data.</text>
</comment>